<dbReference type="PANTHER" id="PTHR10933">
    <property type="entry name" value="IMMUNOGLOBULIN-BINDING PROTEIN 1"/>
    <property type="match status" value="1"/>
</dbReference>
<accession>A0A117NSU9</accession>
<keyword evidence="3" id="KW-1185">Reference proteome</keyword>
<dbReference type="Gene3D" id="1.25.40.540">
    <property type="entry name" value="TAP42-like family"/>
    <property type="match status" value="1"/>
</dbReference>
<sequence>MEEPQNLRSLFASAKEQKDALGSRGDTNAETYRDEVNATITKFQECQRQVSMLSLFSSNELLEDISTGDIQ</sequence>
<dbReference type="InterPro" id="IPR007304">
    <property type="entry name" value="TAP46-like"/>
</dbReference>
<gene>
    <name evidence="2" type="ORF">ACN42_g358</name>
</gene>
<evidence type="ECO:0000313" key="3">
    <source>
        <dbReference type="Proteomes" id="UP000055045"/>
    </source>
</evidence>
<dbReference type="AlphaFoldDB" id="A0A117NSU9"/>
<dbReference type="STRING" id="48697.A0A117NSU9"/>
<dbReference type="GO" id="GO:0005829">
    <property type="term" value="C:cytosol"/>
    <property type="evidence" value="ECO:0007669"/>
    <property type="project" value="TreeGrafter"/>
</dbReference>
<organism evidence="2 3">
    <name type="scientific">Penicillium freii</name>
    <dbReference type="NCBI Taxonomy" id="48697"/>
    <lineage>
        <taxon>Eukaryota</taxon>
        <taxon>Fungi</taxon>
        <taxon>Dikarya</taxon>
        <taxon>Ascomycota</taxon>
        <taxon>Pezizomycotina</taxon>
        <taxon>Eurotiomycetes</taxon>
        <taxon>Eurotiomycetidae</taxon>
        <taxon>Eurotiales</taxon>
        <taxon>Aspergillaceae</taxon>
        <taxon>Penicillium</taxon>
    </lineage>
</organism>
<evidence type="ECO:0000313" key="2">
    <source>
        <dbReference type="EMBL" id="KUM66724.1"/>
    </source>
</evidence>
<evidence type="ECO:0000256" key="1">
    <source>
        <dbReference type="SAM" id="MobiDB-lite"/>
    </source>
</evidence>
<dbReference type="GO" id="GO:0035303">
    <property type="term" value="P:regulation of dephosphorylation"/>
    <property type="evidence" value="ECO:0007669"/>
    <property type="project" value="TreeGrafter"/>
</dbReference>
<protein>
    <submittedName>
        <fullName evidence="2">Uncharacterized protein</fullName>
    </submittedName>
</protein>
<comment type="caution">
    <text evidence="2">The sequence shown here is derived from an EMBL/GenBank/DDBJ whole genome shotgun (WGS) entry which is preliminary data.</text>
</comment>
<feature type="region of interest" description="Disordered" evidence="1">
    <location>
        <begin position="1"/>
        <end position="29"/>
    </location>
</feature>
<dbReference type="Pfam" id="PF04177">
    <property type="entry name" value="TAP42"/>
    <property type="match status" value="1"/>
</dbReference>
<dbReference type="GO" id="GO:0051721">
    <property type="term" value="F:protein phosphatase 2A binding"/>
    <property type="evidence" value="ECO:0007669"/>
    <property type="project" value="TreeGrafter"/>
</dbReference>
<dbReference type="PANTHER" id="PTHR10933:SF9">
    <property type="entry name" value="IMMUNOGLOBULIN-BINDING PROTEIN 1"/>
    <property type="match status" value="1"/>
</dbReference>
<dbReference type="Proteomes" id="UP000055045">
    <property type="component" value="Unassembled WGS sequence"/>
</dbReference>
<dbReference type="EMBL" id="LLXE01000005">
    <property type="protein sequence ID" value="KUM66724.1"/>
    <property type="molecule type" value="Genomic_DNA"/>
</dbReference>
<dbReference type="InterPro" id="IPR038511">
    <property type="entry name" value="TAP42/TAP46-like_sf"/>
</dbReference>
<reference evidence="2 3" key="1">
    <citation type="submission" date="2015-10" db="EMBL/GenBank/DDBJ databases">
        <title>Genome sequencing of Penicillium freii.</title>
        <authorList>
            <person name="Nguyen H.D."/>
            <person name="Visagie C.M."/>
            <person name="Seifert K.A."/>
        </authorList>
    </citation>
    <scope>NUCLEOTIDE SEQUENCE [LARGE SCALE GENOMIC DNA]</scope>
    <source>
        <strain evidence="2 3">DAOM 242723</strain>
    </source>
</reference>
<dbReference type="GO" id="GO:0009966">
    <property type="term" value="P:regulation of signal transduction"/>
    <property type="evidence" value="ECO:0007669"/>
    <property type="project" value="InterPro"/>
</dbReference>
<proteinExistence type="predicted"/>
<name>A0A117NSU9_PENFR</name>